<evidence type="ECO:0000256" key="4">
    <source>
        <dbReference type="ARBA" id="ARBA00023136"/>
    </source>
</evidence>
<dbReference type="RefSeq" id="WP_124393063.1">
    <property type="nucleotide sequence ID" value="NZ_BHYM01000038.1"/>
</dbReference>
<protein>
    <submittedName>
        <fullName evidence="7">Probable membrane protein</fullName>
    </submittedName>
</protein>
<dbReference type="NCBIfam" id="NF010238">
    <property type="entry name" value="PRK13685.1"/>
    <property type="match status" value="1"/>
</dbReference>
<sequence>MRFSALAAPGWLVFAAVVGALSIGYVWVLRLRHKYTLRFTNLELLETVAPTRPSWSRHIPPALLLVGLLLLTVALAGPVAQTRVPRNRATVILAIDVSLSMRATDVPPSRLAAAQAGAKTFADNLTPGINLGLEAFAGTASMLVSPVTDHTATDNALDHLQLAERTATGEAIFTALQAIDTLAGVVGGGSTPPPARIVLESDGKQTVPADLNDPRGAFTAARLAKERNVPISTISFGTTAGAIDLNGSHIPVPVDDESLRRIAELSGGSFFTATSADELQASYQNLQQQIGYETHLGDASRPWLILGSILIAAAAGTALVLHQRLP</sequence>
<dbReference type="SMART" id="SM00327">
    <property type="entry name" value="VWA"/>
    <property type="match status" value="1"/>
</dbReference>
<reference evidence="7 8" key="1">
    <citation type="submission" date="2018-11" db="EMBL/GenBank/DDBJ databases">
        <title>Microbial catabolism of amino acid.</title>
        <authorList>
            <person name="Hibi M."/>
            <person name="Ogawa J."/>
        </authorList>
    </citation>
    <scope>NUCLEOTIDE SEQUENCE [LARGE SCALE GENOMIC DNA]</scope>
    <source>
        <strain evidence="7 8">C31-06</strain>
    </source>
</reference>
<dbReference type="AlphaFoldDB" id="A0A402CB99"/>
<name>A0A402CB99_RHOWR</name>
<keyword evidence="3 5" id="KW-1133">Transmembrane helix</keyword>
<evidence type="ECO:0000259" key="6">
    <source>
        <dbReference type="PROSITE" id="PS50234"/>
    </source>
</evidence>
<gene>
    <name evidence="7" type="ORF">Rhow_004517</name>
</gene>
<dbReference type="Proteomes" id="UP000287519">
    <property type="component" value="Unassembled WGS sequence"/>
</dbReference>
<keyword evidence="8" id="KW-1185">Reference proteome</keyword>
<dbReference type="Pfam" id="PF13519">
    <property type="entry name" value="VWA_2"/>
    <property type="match status" value="1"/>
</dbReference>
<comment type="caution">
    <text evidence="7">The sequence shown here is derived from an EMBL/GenBank/DDBJ whole genome shotgun (WGS) entry which is preliminary data.</text>
</comment>
<evidence type="ECO:0000256" key="2">
    <source>
        <dbReference type="ARBA" id="ARBA00022692"/>
    </source>
</evidence>
<dbReference type="InterPro" id="IPR050768">
    <property type="entry name" value="UPF0353/GerABKA_families"/>
</dbReference>
<proteinExistence type="predicted"/>
<keyword evidence="1" id="KW-1003">Cell membrane</keyword>
<organism evidence="7 8">
    <name type="scientific">Rhodococcus wratislaviensis</name>
    <name type="common">Tsukamurella wratislaviensis</name>
    <dbReference type="NCBI Taxonomy" id="44752"/>
    <lineage>
        <taxon>Bacteria</taxon>
        <taxon>Bacillati</taxon>
        <taxon>Actinomycetota</taxon>
        <taxon>Actinomycetes</taxon>
        <taxon>Mycobacteriales</taxon>
        <taxon>Nocardiaceae</taxon>
        <taxon>Rhodococcus</taxon>
    </lineage>
</organism>
<dbReference type="PANTHER" id="PTHR22550">
    <property type="entry name" value="SPORE GERMINATION PROTEIN"/>
    <property type="match status" value="1"/>
</dbReference>
<evidence type="ECO:0000313" key="8">
    <source>
        <dbReference type="Proteomes" id="UP000287519"/>
    </source>
</evidence>
<keyword evidence="4 5" id="KW-0472">Membrane</keyword>
<dbReference type="OrthoDB" id="8882959at2"/>
<keyword evidence="2 5" id="KW-0812">Transmembrane</keyword>
<dbReference type="InterPro" id="IPR036465">
    <property type="entry name" value="vWFA_dom_sf"/>
</dbReference>
<feature type="transmembrane region" description="Helical" evidence="5">
    <location>
        <begin position="6"/>
        <end position="28"/>
    </location>
</feature>
<dbReference type="Gene3D" id="3.40.50.410">
    <property type="entry name" value="von Willebrand factor, type A domain"/>
    <property type="match status" value="1"/>
</dbReference>
<evidence type="ECO:0000256" key="5">
    <source>
        <dbReference type="SAM" id="Phobius"/>
    </source>
</evidence>
<evidence type="ECO:0000256" key="3">
    <source>
        <dbReference type="ARBA" id="ARBA00022989"/>
    </source>
</evidence>
<feature type="transmembrane region" description="Helical" evidence="5">
    <location>
        <begin position="62"/>
        <end position="80"/>
    </location>
</feature>
<evidence type="ECO:0000256" key="1">
    <source>
        <dbReference type="ARBA" id="ARBA00022475"/>
    </source>
</evidence>
<evidence type="ECO:0000313" key="7">
    <source>
        <dbReference type="EMBL" id="GCE40874.1"/>
    </source>
</evidence>
<dbReference type="SUPFAM" id="SSF53300">
    <property type="entry name" value="vWA-like"/>
    <property type="match status" value="1"/>
</dbReference>
<feature type="transmembrane region" description="Helical" evidence="5">
    <location>
        <begin position="303"/>
        <end position="321"/>
    </location>
</feature>
<dbReference type="PANTHER" id="PTHR22550:SF5">
    <property type="entry name" value="LEUCINE ZIPPER PROTEIN 4"/>
    <property type="match status" value="1"/>
</dbReference>
<dbReference type="InterPro" id="IPR002035">
    <property type="entry name" value="VWF_A"/>
</dbReference>
<accession>A0A402CB99</accession>
<dbReference type="EMBL" id="BHYM01000038">
    <property type="protein sequence ID" value="GCE40874.1"/>
    <property type="molecule type" value="Genomic_DNA"/>
</dbReference>
<dbReference type="PROSITE" id="PS50234">
    <property type="entry name" value="VWFA"/>
    <property type="match status" value="1"/>
</dbReference>
<feature type="domain" description="VWFA" evidence="6">
    <location>
        <begin position="90"/>
        <end position="290"/>
    </location>
</feature>